<evidence type="ECO:0000259" key="6">
    <source>
        <dbReference type="Pfam" id="PF08028"/>
    </source>
</evidence>
<dbReference type="STRING" id="1293439.WH87_10075"/>
<evidence type="ECO:0000256" key="1">
    <source>
        <dbReference type="ARBA" id="ARBA00022630"/>
    </source>
</evidence>
<dbReference type="PANTHER" id="PTHR48083:SF19">
    <property type="entry name" value="FLAVIN-DEPENDENT MONOOXYGENASE, OXYGENASE SUBUNIT HSAA"/>
    <property type="match status" value="1"/>
</dbReference>
<dbReference type="InterPro" id="IPR006091">
    <property type="entry name" value="Acyl-CoA_Oxase/DH_mid-dom"/>
</dbReference>
<name>A0A0F5QAF7_9HYPH</name>
<dbReference type="Pfam" id="PF02771">
    <property type="entry name" value="Acyl-CoA_dh_N"/>
    <property type="match status" value="1"/>
</dbReference>
<dbReference type="Gene3D" id="1.20.140.10">
    <property type="entry name" value="Butyryl-CoA Dehydrogenase, subunit A, domain 3"/>
    <property type="match status" value="1"/>
</dbReference>
<dbReference type="PIRSF" id="PIRSF016578">
    <property type="entry name" value="HsaA"/>
    <property type="match status" value="1"/>
</dbReference>
<dbReference type="RefSeq" id="WP_046139260.1">
    <property type="nucleotide sequence ID" value="NZ_LANJ01000016.1"/>
</dbReference>
<comment type="similarity">
    <text evidence="3">Belongs to the HpaH/HsaA monooxygenase family.</text>
</comment>
<gene>
    <name evidence="7" type="ORF">WH87_10075</name>
</gene>
<dbReference type="PATRIC" id="fig|1293439.3.peg.1598"/>
<organism evidence="7 8">
    <name type="scientific">Devosia epidermidihirudinis</name>
    <dbReference type="NCBI Taxonomy" id="1293439"/>
    <lineage>
        <taxon>Bacteria</taxon>
        <taxon>Pseudomonadati</taxon>
        <taxon>Pseudomonadota</taxon>
        <taxon>Alphaproteobacteria</taxon>
        <taxon>Hyphomicrobiales</taxon>
        <taxon>Devosiaceae</taxon>
        <taxon>Devosia</taxon>
    </lineage>
</organism>
<keyword evidence="7" id="KW-0503">Monooxygenase</keyword>
<dbReference type="InterPro" id="IPR013107">
    <property type="entry name" value="Acyl-CoA_DH_C"/>
</dbReference>
<proteinExistence type="inferred from homology"/>
<evidence type="ECO:0000256" key="3">
    <source>
        <dbReference type="ARBA" id="ARBA00049661"/>
    </source>
</evidence>
<dbReference type="SUPFAM" id="SSF47203">
    <property type="entry name" value="Acyl-CoA dehydrogenase C-terminal domain-like"/>
    <property type="match status" value="1"/>
</dbReference>
<dbReference type="InterPro" id="IPR046373">
    <property type="entry name" value="Acyl-CoA_Oxase/DH_mid-dom_sf"/>
</dbReference>
<dbReference type="AlphaFoldDB" id="A0A0F5QAF7"/>
<dbReference type="InterPro" id="IPR009100">
    <property type="entry name" value="AcylCoA_DH/oxidase_NM_dom_sf"/>
</dbReference>
<accession>A0A0F5QAF7</accession>
<evidence type="ECO:0000313" key="7">
    <source>
        <dbReference type="EMBL" id="KKC37982.1"/>
    </source>
</evidence>
<dbReference type="GO" id="GO:0005737">
    <property type="term" value="C:cytoplasm"/>
    <property type="evidence" value="ECO:0007669"/>
    <property type="project" value="TreeGrafter"/>
</dbReference>
<sequence>MTDRLNLWGAGPSARYDELIAPYRPVLQNIAAGAVNREREHVLPRDEIAALKALGLPALRLPRELSGSGATLPELFALLIELSAADPNLTNAFRSHFGVVEDLLISRDQAWRDIWFSRIRDGQTFGSALSETGGAALGRFGTTATRDGEHWRINGRKFYTTGSLYAEWLNLGVSLPDGSQARLVVPTDAEGVQIIDDWDGFGQQLSASGTIILTEVLASDEQFQPTSTRFLYSNGFFQTVHLATLAGIGRSAANEVATLLRNRKRVYGRGNASVASQDAQLLAVIGEVRAAAYAAASITLTAAAALERAHQGILRDTDASDLAQLRREAEFEVNQAVTVVTDLILKATTTLFDALGASALLREHGLDRHWRNARTLCSHNPRIYHARIVGDWAVNGTEPVAHGGVGIASA</sequence>
<dbReference type="GO" id="GO:0050660">
    <property type="term" value="F:flavin adenine dinucleotide binding"/>
    <property type="evidence" value="ECO:0007669"/>
    <property type="project" value="InterPro"/>
</dbReference>
<reference evidence="7 8" key="1">
    <citation type="submission" date="2015-03" db="EMBL/GenBank/DDBJ databases">
        <authorList>
            <person name="Lepp D."/>
            <person name="Hassan Y.I."/>
            <person name="Li X.-Z."/>
            <person name="Zhou T."/>
        </authorList>
    </citation>
    <scope>NUCLEOTIDE SEQUENCE [LARGE SCALE GENOMIC DNA]</scope>
    <source>
        <strain evidence="7 8">E84</strain>
    </source>
</reference>
<feature type="domain" description="Acyl-CoA oxidase/dehydrogenase middle" evidence="4">
    <location>
        <begin position="132"/>
        <end position="215"/>
    </location>
</feature>
<dbReference type="SUPFAM" id="SSF56645">
    <property type="entry name" value="Acyl-CoA dehydrogenase NM domain-like"/>
    <property type="match status" value="1"/>
</dbReference>
<dbReference type="GO" id="GO:0016712">
    <property type="term" value="F:oxidoreductase activity, acting on paired donors, with incorporation or reduction of molecular oxygen, reduced flavin or flavoprotein as one donor, and incorporation of one atom of oxygen"/>
    <property type="evidence" value="ECO:0007669"/>
    <property type="project" value="TreeGrafter"/>
</dbReference>
<dbReference type="GO" id="GO:0003995">
    <property type="term" value="F:acyl-CoA dehydrogenase activity"/>
    <property type="evidence" value="ECO:0007669"/>
    <property type="project" value="TreeGrafter"/>
</dbReference>
<dbReference type="Pfam" id="PF08028">
    <property type="entry name" value="Acyl-CoA_dh_2"/>
    <property type="match status" value="1"/>
</dbReference>
<keyword evidence="1" id="KW-0285">Flavoprotein</keyword>
<dbReference type="InterPro" id="IPR013786">
    <property type="entry name" value="AcylCoA_DH/ox_N"/>
</dbReference>
<evidence type="ECO:0000313" key="8">
    <source>
        <dbReference type="Proteomes" id="UP000033411"/>
    </source>
</evidence>
<comment type="caution">
    <text evidence="7">The sequence shown here is derived from an EMBL/GenBank/DDBJ whole genome shotgun (WGS) entry which is preliminary data.</text>
</comment>
<dbReference type="InterPro" id="IPR050741">
    <property type="entry name" value="Acyl-CoA_dehydrogenase"/>
</dbReference>
<evidence type="ECO:0000256" key="2">
    <source>
        <dbReference type="ARBA" id="ARBA00023002"/>
    </source>
</evidence>
<dbReference type="PANTHER" id="PTHR48083">
    <property type="entry name" value="MEDIUM-CHAIN SPECIFIC ACYL-COA DEHYDROGENASE, MITOCHONDRIAL-RELATED"/>
    <property type="match status" value="1"/>
</dbReference>
<feature type="domain" description="Acyl-CoA dehydrogenase/oxidase N-terminal" evidence="5">
    <location>
        <begin position="29"/>
        <end position="102"/>
    </location>
</feature>
<dbReference type="EMBL" id="LANJ01000016">
    <property type="protein sequence ID" value="KKC37982.1"/>
    <property type="molecule type" value="Genomic_DNA"/>
</dbReference>
<evidence type="ECO:0000259" key="4">
    <source>
        <dbReference type="Pfam" id="PF02770"/>
    </source>
</evidence>
<dbReference type="InterPro" id="IPR036250">
    <property type="entry name" value="AcylCo_DH-like_C"/>
</dbReference>
<dbReference type="InterPro" id="IPR037069">
    <property type="entry name" value="AcylCoA_DH/ox_N_sf"/>
</dbReference>
<keyword evidence="8" id="KW-1185">Reference proteome</keyword>
<keyword evidence="2" id="KW-0560">Oxidoreductase</keyword>
<dbReference type="Gene3D" id="1.10.540.10">
    <property type="entry name" value="Acyl-CoA dehydrogenase/oxidase, N-terminal domain"/>
    <property type="match status" value="1"/>
</dbReference>
<dbReference type="Gene3D" id="2.40.110.10">
    <property type="entry name" value="Butyryl-CoA Dehydrogenase, subunit A, domain 2"/>
    <property type="match status" value="1"/>
</dbReference>
<dbReference type="Pfam" id="PF02770">
    <property type="entry name" value="Acyl-CoA_dh_M"/>
    <property type="match status" value="1"/>
</dbReference>
<dbReference type="Proteomes" id="UP000033411">
    <property type="component" value="Unassembled WGS sequence"/>
</dbReference>
<protein>
    <submittedName>
        <fullName evidence="7">Monooxygenase</fullName>
    </submittedName>
</protein>
<dbReference type="OrthoDB" id="6184213at2"/>
<feature type="domain" description="Acyl-CoA dehydrogenase C-terminal" evidence="6">
    <location>
        <begin position="243"/>
        <end position="379"/>
    </location>
</feature>
<evidence type="ECO:0000259" key="5">
    <source>
        <dbReference type="Pfam" id="PF02771"/>
    </source>
</evidence>
<dbReference type="GO" id="GO:0033539">
    <property type="term" value="P:fatty acid beta-oxidation using acyl-CoA dehydrogenase"/>
    <property type="evidence" value="ECO:0007669"/>
    <property type="project" value="TreeGrafter"/>
</dbReference>